<feature type="compositionally biased region" description="Polar residues" evidence="5">
    <location>
        <begin position="174"/>
        <end position="187"/>
    </location>
</feature>
<feature type="compositionally biased region" description="Polar residues" evidence="5">
    <location>
        <begin position="1"/>
        <end position="10"/>
    </location>
</feature>
<feature type="region of interest" description="Disordered" evidence="5">
    <location>
        <begin position="158"/>
        <end position="202"/>
    </location>
</feature>
<reference evidence="6 7" key="1">
    <citation type="submission" date="2017-04" db="EMBL/GenBank/DDBJ databases">
        <title>Draft genome of the yeast Clavispora lusitaniae type strain CBS 6936.</title>
        <authorList>
            <person name="Durrens P."/>
            <person name="Klopp C."/>
            <person name="Biteau N."/>
            <person name="Fitton-Ouhabi V."/>
            <person name="Dementhon K."/>
            <person name="Accoceberry I."/>
            <person name="Sherman D.J."/>
            <person name="Noel T."/>
        </authorList>
    </citation>
    <scope>NUCLEOTIDE SEQUENCE [LARGE SCALE GENOMIC DNA]</scope>
    <source>
        <strain evidence="6 7">CBS 6936</strain>
    </source>
</reference>
<dbReference type="KEGG" id="clus:A9F13_08g01584"/>
<dbReference type="EMBL" id="LYUB02000008">
    <property type="protein sequence ID" value="OVF08457.1"/>
    <property type="molecule type" value="Genomic_DNA"/>
</dbReference>
<evidence type="ECO:0000256" key="1">
    <source>
        <dbReference type="ARBA" id="ARBA00004123"/>
    </source>
</evidence>
<keyword evidence="4" id="KW-0539">Nucleus</keyword>
<feature type="compositionally biased region" description="Basic and acidic residues" evidence="5">
    <location>
        <begin position="160"/>
        <end position="169"/>
    </location>
</feature>
<feature type="region of interest" description="Disordered" evidence="5">
    <location>
        <begin position="1"/>
        <end position="140"/>
    </location>
</feature>
<feature type="compositionally biased region" description="Basic residues" evidence="5">
    <location>
        <begin position="19"/>
        <end position="28"/>
    </location>
</feature>
<evidence type="ECO:0000313" key="6">
    <source>
        <dbReference type="EMBL" id="OVF08457.1"/>
    </source>
</evidence>
<evidence type="ECO:0000256" key="5">
    <source>
        <dbReference type="SAM" id="MobiDB-lite"/>
    </source>
</evidence>
<accession>A0AA91Q0C7</accession>
<dbReference type="InterPro" id="IPR007811">
    <property type="entry name" value="RPC4"/>
</dbReference>
<keyword evidence="2 6" id="KW-0240">DNA-directed RNA polymerase</keyword>
<gene>
    <name evidence="6" type="ORF">A9F13_08g01584</name>
</gene>
<keyword evidence="3" id="KW-0804">Transcription</keyword>
<evidence type="ECO:0000256" key="3">
    <source>
        <dbReference type="ARBA" id="ARBA00023163"/>
    </source>
</evidence>
<organism evidence="6 7">
    <name type="scientific">Clavispora lusitaniae</name>
    <name type="common">Candida lusitaniae</name>
    <dbReference type="NCBI Taxonomy" id="36911"/>
    <lineage>
        <taxon>Eukaryota</taxon>
        <taxon>Fungi</taxon>
        <taxon>Dikarya</taxon>
        <taxon>Ascomycota</taxon>
        <taxon>Saccharomycotina</taxon>
        <taxon>Pichiomycetes</taxon>
        <taxon>Metschnikowiaceae</taxon>
        <taxon>Clavispora</taxon>
    </lineage>
</organism>
<name>A0AA91Q0C7_CLALS</name>
<dbReference type="GO" id="GO:0003677">
    <property type="term" value="F:DNA binding"/>
    <property type="evidence" value="ECO:0007669"/>
    <property type="project" value="InterPro"/>
</dbReference>
<dbReference type="AlphaFoldDB" id="A0AA91Q0C7"/>
<dbReference type="GO" id="GO:0005666">
    <property type="term" value="C:RNA polymerase III complex"/>
    <property type="evidence" value="ECO:0007669"/>
    <property type="project" value="InterPro"/>
</dbReference>
<dbReference type="Pfam" id="PF05132">
    <property type="entry name" value="RNA_pol_Rpc4"/>
    <property type="match status" value="1"/>
</dbReference>
<dbReference type="PANTHER" id="PTHR13408:SF0">
    <property type="entry name" value="DNA-DIRECTED RNA POLYMERASE III SUBUNIT RPC4"/>
    <property type="match status" value="1"/>
</dbReference>
<sequence>MSNRLESLNSKKPGAKPALKFKPKAVARKSKEAREKDAPAVKTEEPSRLPPTRGRGGARGRGRGRGGAYVGTHLVSAGPLAMGSVSVGPGTTNSKTGLTSDRIYGVDNTSNDPLAHLKSRKSKSATPDAASDDEDDPRKINMSKEYAFEESEVVLFPVRPQKDEPEDKAAVGALSTTTSVSNTKSPTVESVKSESSEEVAQPQVIGPDDALETAEYNRHIDDRSDIVDLLTTQLSGLKTDEDGAGPGEKYFTVHLPQVISESSEEIELKSTFANSNNQNIEGHVGNINFHKSGKISISIGNTLFDVSAGVPSSFLQEVVVLDSHAARKSDDDESEMLDADGMKIGGNIFRLGEVAGKIVATPTV</sequence>
<dbReference type="Proteomes" id="UP000195602">
    <property type="component" value="Unassembled WGS sequence"/>
</dbReference>
<dbReference type="PANTHER" id="PTHR13408">
    <property type="entry name" value="DNA-DIRECTED RNA POLYMERASE III"/>
    <property type="match status" value="1"/>
</dbReference>
<feature type="compositionally biased region" description="Polar residues" evidence="5">
    <location>
        <begin position="89"/>
        <end position="99"/>
    </location>
</feature>
<evidence type="ECO:0000256" key="4">
    <source>
        <dbReference type="ARBA" id="ARBA00023242"/>
    </source>
</evidence>
<protein>
    <submittedName>
        <fullName evidence="6">DNA-directed RNA polymerase III subunit</fullName>
    </submittedName>
</protein>
<evidence type="ECO:0000313" key="7">
    <source>
        <dbReference type="Proteomes" id="UP000195602"/>
    </source>
</evidence>
<proteinExistence type="predicted"/>
<evidence type="ECO:0000256" key="2">
    <source>
        <dbReference type="ARBA" id="ARBA00022478"/>
    </source>
</evidence>
<dbReference type="GO" id="GO:0042797">
    <property type="term" value="P:tRNA transcription by RNA polymerase III"/>
    <property type="evidence" value="ECO:0007669"/>
    <property type="project" value="TreeGrafter"/>
</dbReference>
<feature type="compositionally biased region" description="Basic and acidic residues" evidence="5">
    <location>
        <begin position="29"/>
        <end position="47"/>
    </location>
</feature>
<comment type="subcellular location">
    <subcellularLocation>
        <location evidence="1">Nucleus</location>
    </subcellularLocation>
</comment>
<comment type="caution">
    <text evidence="6">The sequence shown here is derived from an EMBL/GenBank/DDBJ whole genome shotgun (WGS) entry which is preliminary data.</text>
</comment>